<evidence type="ECO:0000313" key="4">
    <source>
        <dbReference type="Proteomes" id="UP001274830"/>
    </source>
</evidence>
<dbReference type="InterPro" id="IPR058645">
    <property type="entry name" value="NTF2-like_dom_7"/>
</dbReference>
<accession>A0AAE1C076</accession>
<dbReference type="AlphaFoldDB" id="A0AAE1C076"/>
<gene>
    <name evidence="3" type="primary">BMT2_3</name>
    <name evidence="3" type="ORF">LTR78_006594</name>
</gene>
<feature type="chain" id="PRO_5042255812" evidence="1">
    <location>
        <begin position="19"/>
        <end position="229"/>
    </location>
</feature>
<keyword evidence="3" id="KW-0489">Methyltransferase</keyword>
<proteinExistence type="predicted"/>
<feature type="domain" description="NTF2-like" evidence="2">
    <location>
        <begin position="40"/>
        <end position="200"/>
    </location>
</feature>
<evidence type="ECO:0000313" key="3">
    <source>
        <dbReference type="EMBL" id="KAK3673689.1"/>
    </source>
</evidence>
<protein>
    <submittedName>
        <fullName evidence="3">25S rRNA (Adenine2142-N1)-methyltransferase</fullName>
        <ecNumber evidence="3">2.1.1.286</ecNumber>
    </submittedName>
</protein>
<organism evidence="3 4">
    <name type="scientific">Recurvomyces mirabilis</name>
    <dbReference type="NCBI Taxonomy" id="574656"/>
    <lineage>
        <taxon>Eukaryota</taxon>
        <taxon>Fungi</taxon>
        <taxon>Dikarya</taxon>
        <taxon>Ascomycota</taxon>
        <taxon>Pezizomycotina</taxon>
        <taxon>Dothideomycetes</taxon>
        <taxon>Dothideomycetidae</taxon>
        <taxon>Mycosphaerellales</taxon>
        <taxon>Teratosphaeriaceae</taxon>
        <taxon>Recurvomyces</taxon>
    </lineage>
</organism>
<sequence>MYTSTIATVATFTLGAAAAPWGHFGWGGWNGWGFNGGSGECMNDAQAQQVANNFKGLISAYTNDLANAVLTTDVQDFSDSVIELIDGGCPSSSPGPAPYIALGSPTFTSLATFEAGQGGQPNITFNILNVWHNCDTVTVRWRGPMPNPGPIPPPPAVQEQVTGIIVLETSFNGWQSAQPFLIQTIYSEFNSGAWLYDLGIFTPAGCSGSARRDAVAQALPAGMGMVKRS</sequence>
<evidence type="ECO:0000259" key="2">
    <source>
        <dbReference type="Pfam" id="PF26534"/>
    </source>
</evidence>
<keyword evidence="4" id="KW-1185">Reference proteome</keyword>
<keyword evidence="3" id="KW-0808">Transferase</keyword>
<name>A0AAE1C076_9PEZI</name>
<dbReference type="GO" id="GO:0032259">
    <property type="term" value="P:methylation"/>
    <property type="evidence" value="ECO:0007669"/>
    <property type="project" value="UniProtKB-KW"/>
</dbReference>
<evidence type="ECO:0000256" key="1">
    <source>
        <dbReference type="SAM" id="SignalP"/>
    </source>
</evidence>
<dbReference type="EMBL" id="JAUTXT010000024">
    <property type="protein sequence ID" value="KAK3673689.1"/>
    <property type="molecule type" value="Genomic_DNA"/>
</dbReference>
<dbReference type="Pfam" id="PF26534">
    <property type="entry name" value="NTF2_7"/>
    <property type="match status" value="1"/>
</dbReference>
<dbReference type="Proteomes" id="UP001274830">
    <property type="component" value="Unassembled WGS sequence"/>
</dbReference>
<dbReference type="GO" id="GO:0008168">
    <property type="term" value="F:methyltransferase activity"/>
    <property type="evidence" value="ECO:0007669"/>
    <property type="project" value="UniProtKB-KW"/>
</dbReference>
<reference evidence="3" key="1">
    <citation type="submission" date="2023-07" db="EMBL/GenBank/DDBJ databases">
        <title>Black Yeasts Isolated from many extreme environments.</title>
        <authorList>
            <person name="Coleine C."/>
            <person name="Stajich J.E."/>
            <person name="Selbmann L."/>
        </authorList>
    </citation>
    <scope>NUCLEOTIDE SEQUENCE</scope>
    <source>
        <strain evidence="3">CCFEE 5485</strain>
    </source>
</reference>
<keyword evidence="1" id="KW-0732">Signal</keyword>
<feature type="signal peptide" evidence="1">
    <location>
        <begin position="1"/>
        <end position="18"/>
    </location>
</feature>
<comment type="caution">
    <text evidence="3">The sequence shown here is derived from an EMBL/GenBank/DDBJ whole genome shotgun (WGS) entry which is preliminary data.</text>
</comment>
<dbReference type="EC" id="2.1.1.286" evidence="3"/>